<evidence type="ECO:0000313" key="2">
    <source>
        <dbReference type="EMBL" id="KAH7566001.1"/>
    </source>
</evidence>
<accession>A0ABQ8HNS2</accession>
<feature type="signal peptide" evidence="1">
    <location>
        <begin position="1"/>
        <end position="18"/>
    </location>
</feature>
<keyword evidence="1" id="KW-0732">Signal</keyword>
<evidence type="ECO:0000256" key="1">
    <source>
        <dbReference type="SAM" id="SignalP"/>
    </source>
</evidence>
<dbReference type="EMBL" id="JAFEMO010000008">
    <property type="protein sequence ID" value="KAH7566001.1"/>
    <property type="molecule type" value="Genomic_DNA"/>
</dbReference>
<comment type="caution">
    <text evidence="2">The sequence shown here is derived from an EMBL/GenBank/DDBJ whole genome shotgun (WGS) entry which is preliminary data.</text>
</comment>
<reference evidence="2 3" key="1">
    <citation type="submission" date="2021-02" db="EMBL/GenBank/DDBJ databases">
        <title>Plant Genome Project.</title>
        <authorList>
            <person name="Zhang R.-G."/>
        </authorList>
    </citation>
    <scope>NUCLEOTIDE SEQUENCE [LARGE SCALE GENOMIC DNA]</scope>
    <source>
        <tissue evidence="2">Leaves</tissue>
    </source>
</reference>
<evidence type="ECO:0000313" key="3">
    <source>
        <dbReference type="Proteomes" id="UP000827721"/>
    </source>
</evidence>
<protein>
    <submittedName>
        <fullName evidence="2">Uncharacterized protein</fullName>
    </submittedName>
</protein>
<sequence length="89" mass="9858">MKSFSLCVVLVLVLFITGNEIMKVDGCRATIDPPAFDCKDADCTAQCKAKFGAQATGKCHITLVCELTRNFIEQLDQEMNRADKSKHQC</sequence>
<proteinExistence type="predicted"/>
<organism evidence="2 3">
    <name type="scientific">Xanthoceras sorbifolium</name>
    <dbReference type="NCBI Taxonomy" id="99658"/>
    <lineage>
        <taxon>Eukaryota</taxon>
        <taxon>Viridiplantae</taxon>
        <taxon>Streptophyta</taxon>
        <taxon>Embryophyta</taxon>
        <taxon>Tracheophyta</taxon>
        <taxon>Spermatophyta</taxon>
        <taxon>Magnoliopsida</taxon>
        <taxon>eudicotyledons</taxon>
        <taxon>Gunneridae</taxon>
        <taxon>Pentapetalae</taxon>
        <taxon>rosids</taxon>
        <taxon>malvids</taxon>
        <taxon>Sapindales</taxon>
        <taxon>Sapindaceae</taxon>
        <taxon>Xanthoceroideae</taxon>
        <taxon>Xanthoceras</taxon>
    </lineage>
</organism>
<name>A0ABQ8HNS2_9ROSI</name>
<dbReference type="Proteomes" id="UP000827721">
    <property type="component" value="Unassembled WGS sequence"/>
</dbReference>
<keyword evidence="3" id="KW-1185">Reference proteome</keyword>
<feature type="chain" id="PRO_5047440899" evidence="1">
    <location>
        <begin position="19"/>
        <end position="89"/>
    </location>
</feature>
<gene>
    <name evidence="2" type="ORF">JRO89_XS08G0058400</name>
</gene>